<dbReference type="PANTHER" id="PTHR35098:SF1">
    <property type="entry name" value="NODULIN-RELATED PROTEIN 2"/>
    <property type="match status" value="1"/>
</dbReference>
<dbReference type="InterPro" id="IPR040294">
    <property type="entry name" value="Nodulin-rel_1/2"/>
</dbReference>
<keyword evidence="3" id="KW-1185">Reference proteome</keyword>
<organism evidence="2 3">
    <name type="scientific">Aristolochia fimbriata</name>
    <name type="common">White veined hardy Dutchman's pipe vine</name>
    <dbReference type="NCBI Taxonomy" id="158543"/>
    <lineage>
        <taxon>Eukaryota</taxon>
        <taxon>Viridiplantae</taxon>
        <taxon>Streptophyta</taxon>
        <taxon>Embryophyta</taxon>
        <taxon>Tracheophyta</taxon>
        <taxon>Spermatophyta</taxon>
        <taxon>Magnoliopsida</taxon>
        <taxon>Magnoliidae</taxon>
        <taxon>Piperales</taxon>
        <taxon>Aristolochiaceae</taxon>
        <taxon>Aristolochia</taxon>
    </lineage>
</organism>
<evidence type="ECO:0000313" key="3">
    <source>
        <dbReference type="Proteomes" id="UP000825729"/>
    </source>
</evidence>
<dbReference type="Proteomes" id="UP000825729">
    <property type="component" value="Unassembled WGS sequence"/>
</dbReference>
<evidence type="ECO:0008006" key="4">
    <source>
        <dbReference type="Google" id="ProtNLM"/>
    </source>
</evidence>
<name>A0AAV7DTZ5_ARIFI</name>
<proteinExistence type="predicted"/>
<protein>
    <recommendedName>
        <fullName evidence="4">Nodulin-related protein 1</fullName>
    </recommendedName>
</protein>
<evidence type="ECO:0000313" key="2">
    <source>
        <dbReference type="EMBL" id="KAG9439738.1"/>
    </source>
</evidence>
<dbReference type="EMBL" id="JAINDJ010000008">
    <property type="protein sequence ID" value="KAG9439738.1"/>
    <property type="molecule type" value="Genomic_DNA"/>
</dbReference>
<evidence type="ECO:0000256" key="1">
    <source>
        <dbReference type="SAM" id="MobiDB-lite"/>
    </source>
</evidence>
<gene>
    <name evidence="2" type="ORF">H6P81_019903</name>
</gene>
<feature type="region of interest" description="Disordered" evidence="1">
    <location>
        <begin position="115"/>
        <end position="160"/>
    </location>
</feature>
<dbReference type="GO" id="GO:0010115">
    <property type="term" value="P:regulation of abscisic acid biosynthetic process"/>
    <property type="evidence" value="ECO:0007669"/>
    <property type="project" value="InterPro"/>
</dbReference>
<dbReference type="GO" id="GO:0009408">
    <property type="term" value="P:response to heat"/>
    <property type="evidence" value="ECO:0007669"/>
    <property type="project" value="InterPro"/>
</dbReference>
<sequence length="172" mass="17258">MCGGGEQHGIDAERTAGLGGSFLRSIASMAEGSFGESDGGQKPKASMTELFSSAKVVTEAAQATIAGQKEKVDQGKAAGAAGDLLGGASHYGKLDDKGVVGGYVKKAETYLHEYEASHSTKPGGAAAPAPPNSAPAHDSAPAAAESAPPGGEGEKKESNYGDYLKMAQGFLK</sequence>
<accession>A0AAV7DTZ5</accession>
<reference evidence="2 3" key="1">
    <citation type="submission" date="2021-07" db="EMBL/GenBank/DDBJ databases">
        <title>The Aristolochia fimbriata genome: insights into angiosperm evolution, floral development and chemical biosynthesis.</title>
        <authorList>
            <person name="Jiao Y."/>
        </authorList>
    </citation>
    <scope>NUCLEOTIDE SEQUENCE [LARGE SCALE GENOMIC DNA]</scope>
    <source>
        <strain evidence="2">IBCAS-2021</strain>
        <tissue evidence="2">Leaf</tissue>
    </source>
</reference>
<comment type="caution">
    <text evidence="2">The sequence shown here is derived from an EMBL/GenBank/DDBJ whole genome shotgun (WGS) entry which is preliminary data.</text>
</comment>
<dbReference type="AlphaFoldDB" id="A0AAV7DTZ5"/>
<feature type="compositionally biased region" description="Low complexity" evidence="1">
    <location>
        <begin position="134"/>
        <end position="149"/>
    </location>
</feature>
<dbReference type="PANTHER" id="PTHR35098">
    <property type="entry name" value="EXPRESSED PROTEIN"/>
    <property type="match status" value="1"/>
</dbReference>